<reference evidence="2" key="1">
    <citation type="submission" date="2021-02" db="EMBL/GenBank/DDBJ databases">
        <title>Leucobacter sp. CX169.</title>
        <authorList>
            <person name="Cheng Y."/>
        </authorList>
    </citation>
    <scope>NUCLEOTIDE SEQUENCE [LARGE SCALE GENOMIC DNA]</scope>
    <source>
        <strain evidence="2">JY899</strain>
    </source>
</reference>
<name>A0ABS2TCH6_9ACTO</name>
<accession>A0ABS2TCH6</accession>
<sequence length="98" mass="10814">MANAELYDHADLLYSSPRFRQVVQVAAIEVGLTWDEEVVLDVLNTPSMKSFFATFKEWSVTLLETGRDRDPNVTATIDSAIREAVSHVKDARVSGGAS</sequence>
<dbReference type="Proteomes" id="UP000705983">
    <property type="component" value="Unassembled WGS sequence"/>
</dbReference>
<gene>
    <name evidence="1" type="ORF">JVW63_01215</name>
</gene>
<evidence type="ECO:0000313" key="1">
    <source>
        <dbReference type="EMBL" id="MBM9432331.1"/>
    </source>
</evidence>
<dbReference type="RefSeq" id="WP_187995906.1">
    <property type="nucleotide sequence ID" value="NZ_JACEXG010000001.1"/>
</dbReference>
<keyword evidence="2" id="KW-1185">Reference proteome</keyword>
<evidence type="ECO:0000313" key="2">
    <source>
        <dbReference type="Proteomes" id="UP000705983"/>
    </source>
</evidence>
<dbReference type="EMBL" id="JAFFJS010000001">
    <property type="protein sequence ID" value="MBM9432331.1"/>
    <property type="molecule type" value="Genomic_DNA"/>
</dbReference>
<protein>
    <submittedName>
        <fullName evidence="1">Uncharacterized protein</fullName>
    </submittedName>
</protein>
<comment type="caution">
    <text evidence="1">The sequence shown here is derived from an EMBL/GenBank/DDBJ whole genome shotgun (WGS) entry which is preliminary data.</text>
</comment>
<proteinExistence type="predicted"/>
<organism evidence="1 2">
    <name type="scientific">Flaviflexus equikiangi</name>
    <dbReference type="NCBI Taxonomy" id="2758573"/>
    <lineage>
        <taxon>Bacteria</taxon>
        <taxon>Bacillati</taxon>
        <taxon>Actinomycetota</taxon>
        <taxon>Actinomycetes</taxon>
        <taxon>Actinomycetales</taxon>
        <taxon>Actinomycetaceae</taxon>
        <taxon>Flaviflexus</taxon>
    </lineage>
</organism>